<keyword evidence="8 9" id="KW-0539">Nucleus</keyword>
<comment type="subcellular location">
    <subcellularLocation>
        <location evidence="1 9">Nucleus</location>
        <location evidence="1 9">Nuclear pore complex</location>
    </subcellularLocation>
</comment>
<dbReference type="GO" id="GO:0031080">
    <property type="term" value="C:nuclear pore outer ring"/>
    <property type="evidence" value="ECO:0007669"/>
    <property type="project" value="TreeGrafter"/>
</dbReference>
<evidence type="ECO:0000256" key="4">
    <source>
        <dbReference type="ARBA" id="ARBA00022816"/>
    </source>
</evidence>
<dbReference type="InParanoid" id="A0A1Y1YC55"/>
<keyword evidence="6 9" id="KW-0811">Translocation</keyword>
<dbReference type="AlphaFoldDB" id="A0A1Y1YC55"/>
<dbReference type="GO" id="GO:0017056">
    <property type="term" value="F:structural constituent of nuclear pore"/>
    <property type="evidence" value="ECO:0007669"/>
    <property type="project" value="TreeGrafter"/>
</dbReference>
<dbReference type="InterPro" id="IPR011502">
    <property type="entry name" value="Nucleoporin_Nup85"/>
</dbReference>
<proteinExistence type="inferred from homology"/>
<evidence type="ECO:0000256" key="3">
    <source>
        <dbReference type="ARBA" id="ARBA00022448"/>
    </source>
</evidence>
<evidence type="ECO:0000313" key="11">
    <source>
        <dbReference type="Proteomes" id="UP000193498"/>
    </source>
</evidence>
<name>A0A1Y1YC55_9FUNG</name>
<keyword evidence="9" id="KW-0472">Membrane</keyword>
<keyword evidence="4 9" id="KW-0509">mRNA transport</keyword>
<keyword evidence="5 9" id="KW-0653">Protein transport</keyword>
<evidence type="ECO:0000256" key="6">
    <source>
        <dbReference type="ARBA" id="ARBA00023010"/>
    </source>
</evidence>
<dbReference type="PANTHER" id="PTHR13373:SF21">
    <property type="entry name" value="NUCLEAR PORE COMPLEX PROTEIN NUP85"/>
    <property type="match status" value="1"/>
</dbReference>
<evidence type="ECO:0000256" key="2">
    <source>
        <dbReference type="ARBA" id="ARBA00005573"/>
    </source>
</evidence>
<sequence length="681" mass="78517">MDFNANTELSQLHKELEEDAVKYSPAQFHLTPGLIPEGTVEEWNSRSRTLKATMNQAGNELTVYVGGKKAKELLKSDSQLKSFEQDQQIHTVAWNKFSQKRRPFINTTYGIFRLYQTLNLESGARDEYQAKVDAHTISQYYSEALKNHLVLLQSDGPDKNASEVILFEGIYTIWNLCEVLYLSKNPEAPIADNYIRWLNFNFPAPSVQEGEEIAQAPKPSQHPQYWSYLNKCVVRGLVQAAKKLLEYQLNDRNSGLNTESMNSAMNLLDKMPRASNHRSYGEFAKKWRIWREECRHLAMHERNKNFSTLFSILSGDEETILQVTESWEEALGAMLLYCYPAVEADGLQNYVEACVDRHPVNENKILDNVLLAMVRQDKSKMIRLCSRIDWWLVAHLTDILYKSGNLNDLRFDVSHVWEFFLASYAEILIPHRTLWHIGIDYLAVCPNIGKASIEEYIMHIPIENEMKARKVLDICAQYCSEHVFNTINRILASRKLKQGQYAAAIAYYINAGEPKRVITISDILIDEYLKNGDMSCMDLIDGIGYDAVFSDRLVFLADYRSFHELYKGGKYLEAAKLLRKLLESEYAPKKFWPVLLVDAIPLLEGEEIVFDVDDTYELMRCLEEITLSHQKEYYLQFLPSSATSEKDITVDERERQLAIVRLALSRNLARAMIVFNNGFSM</sequence>
<evidence type="ECO:0000256" key="9">
    <source>
        <dbReference type="RuleBase" id="RU365073"/>
    </source>
</evidence>
<comment type="caution">
    <text evidence="10">The sequence shown here is derived from an EMBL/GenBank/DDBJ whole genome shotgun (WGS) entry which is preliminary data.</text>
</comment>
<dbReference type="OrthoDB" id="17644at2759"/>
<dbReference type="GO" id="GO:0006406">
    <property type="term" value="P:mRNA export from nucleus"/>
    <property type="evidence" value="ECO:0007669"/>
    <property type="project" value="TreeGrafter"/>
</dbReference>
<comment type="subunit">
    <text evidence="9">Component of the nuclear pore complex (NPC).</text>
</comment>
<dbReference type="PANTHER" id="PTHR13373">
    <property type="entry name" value="FROUNT PROTEIN-RELATED"/>
    <property type="match status" value="1"/>
</dbReference>
<evidence type="ECO:0000313" key="10">
    <source>
        <dbReference type="EMBL" id="ORX95569.1"/>
    </source>
</evidence>
<comment type="similarity">
    <text evidence="2 9">Belongs to the nucleoporin Nup85 family.</text>
</comment>
<gene>
    <name evidence="10" type="ORF">K493DRAFT_24389</name>
</gene>
<evidence type="ECO:0000256" key="1">
    <source>
        <dbReference type="ARBA" id="ARBA00004567"/>
    </source>
</evidence>
<keyword evidence="11" id="KW-1185">Reference proteome</keyword>
<dbReference type="GO" id="GO:0031965">
    <property type="term" value="C:nuclear membrane"/>
    <property type="evidence" value="ECO:0007669"/>
    <property type="project" value="UniProtKB-UniRule"/>
</dbReference>
<keyword evidence="7 9" id="KW-0906">Nuclear pore complex</keyword>
<dbReference type="EMBL" id="MCFE01000172">
    <property type="protein sequence ID" value="ORX95569.1"/>
    <property type="molecule type" value="Genomic_DNA"/>
</dbReference>
<keyword evidence="3 9" id="KW-0813">Transport</keyword>
<dbReference type="STRING" id="1314790.A0A1Y1YC55"/>
<dbReference type="GO" id="GO:0045893">
    <property type="term" value="P:positive regulation of DNA-templated transcription"/>
    <property type="evidence" value="ECO:0007669"/>
    <property type="project" value="TreeGrafter"/>
</dbReference>
<reference evidence="10 11" key="1">
    <citation type="submission" date="2016-07" db="EMBL/GenBank/DDBJ databases">
        <title>Pervasive Adenine N6-methylation of Active Genes in Fungi.</title>
        <authorList>
            <consortium name="DOE Joint Genome Institute"/>
            <person name="Mondo S.J."/>
            <person name="Dannebaum R.O."/>
            <person name="Kuo R.C."/>
            <person name="Labutti K."/>
            <person name="Haridas S."/>
            <person name="Kuo A."/>
            <person name="Salamov A."/>
            <person name="Ahrendt S.R."/>
            <person name="Lipzen A."/>
            <person name="Sullivan W."/>
            <person name="Andreopoulos W.B."/>
            <person name="Clum A."/>
            <person name="Lindquist E."/>
            <person name="Daum C."/>
            <person name="Ramamoorthy G.K."/>
            <person name="Gryganskyi A."/>
            <person name="Culley D."/>
            <person name="Magnuson J.K."/>
            <person name="James T.Y."/>
            <person name="O'Malley M.A."/>
            <person name="Stajich J.E."/>
            <person name="Spatafora J.W."/>
            <person name="Visel A."/>
            <person name="Grigoriev I.V."/>
        </authorList>
    </citation>
    <scope>NUCLEOTIDE SEQUENCE [LARGE SCALE GENOMIC DNA]</scope>
    <source>
        <strain evidence="10 11">CBS 931.73</strain>
    </source>
</reference>
<dbReference type="FunCoup" id="A0A1Y1YC55">
    <property type="interactions" value="119"/>
</dbReference>
<accession>A0A1Y1YC55</accession>
<dbReference type="GO" id="GO:0006606">
    <property type="term" value="P:protein import into nucleus"/>
    <property type="evidence" value="ECO:0007669"/>
    <property type="project" value="TreeGrafter"/>
</dbReference>
<evidence type="ECO:0000256" key="8">
    <source>
        <dbReference type="ARBA" id="ARBA00023242"/>
    </source>
</evidence>
<dbReference type="Proteomes" id="UP000193498">
    <property type="component" value="Unassembled WGS sequence"/>
</dbReference>
<evidence type="ECO:0000256" key="7">
    <source>
        <dbReference type="ARBA" id="ARBA00023132"/>
    </source>
</evidence>
<evidence type="ECO:0000256" key="5">
    <source>
        <dbReference type="ARBA" id="ARBA00022927"/>
    </source>
</evidence>
<organism evidence="10 11">
    <name type="scientific">Basidiobolus meristosporus CBS 931.73</name>
    <dbReference type="NCBI Taxonomy" id="1314790"/>
    <lineage>
        <taxon>Eukaryota</taxon>
        <taxon>Fungi</taxon>
        <taxon>Fungi incertae sedis</taxon>
        <taxon>Zoopagomycota</taxon>
        <taxon>Entomophthoromycotina</taxon>
        <taxon>Basidiobolomycetes</taxon>
        <taxon>Basidiobolales</taxon>
        <taxon>Basidiobolaceae</taxon>
        <taxon>Basidiobolus</taxon>
    </lineage>
</organism>
<dbReference type="Pfam" id="PF07575">
    <property type="entry name" value="Nucleopor_Nup85"/>
    <property type="match status" value="1"/>
</dbReference>
<comment type="function">
    <text evidence="9">Functions as a component of the nuclear pore complex (NPC).</text>
</comment>
<protein>
    <recommendedName>
        <fullName evidence="9">Nuclear pore complex protein Nup85</fullName>
    </recommendedName>
</protein>